<keyword evidence="3" id="KW-1185">Reference proteome</keyword>
<dbReference type="InterPro" id="IPR004045">
    <property type="entry name" value="Glutathione_S-Trfase_N"/>
</dbReference>
<dbReference type="Pfam" id="PF13417">
    <property type="entry name" value="GST_N_3"/>
    <property type="match status" value="1"/>
</dbReference>
<dbReference type="FunFam" id="3.40.30.10:FF:000091">
    <property type="entry name" value="Glutathione S-transferase L2, chloroplastic"/>
    <property type="match status" value="1"/>
</dbReference>
<evidence type="ECO:0000313" key="3">
    <source>
        <dbReference type="Proteomes" id="UP000825729"/>
    </source>
</evidence>
<dbReference type="InterPro" id="IPR044629">
    <property type="entry name" value="GSTL1/2/3"/>
</dbReference>
<dbReference type="AlphaFoldDB" id="A0AAV7EZ62"/>
<proteinExistence type="predicted"/>
<dbReference type="Gene3D" id="3.40.30.10">
    <property type="entry name" value="Glutaredoxin"/>
    <property type="match status" value="1"/>
</dbReference>
<dbReference type="InterPro" id="IPR040079">
    <property type="entry name" value="Glutathione_S-Trfase"/>
</dbReference>
<dbReference type="FunFam" id="1.20.1050.10:FF:000041">
    <property type="entry name" value="Lambda class glutathione S-transferase"/>
    <property type="match status" value="1"/>
</dbReference>
<dbReference type="Gene3D" id="1.20.1050.10">
    <property type="match status" value="1"/>
</dbReference>
<dbReference type="InterPro" id="IPR036282">
    <property type="entry name" value="Glutathione-S-Trfase_C_sf"/>
</dbReference>
<dbReference type="InterPro" id="IPR036249">
    <property type="entry name" value="Thioredoxin-like_sf"/>
</dbReference>
<dbReference type="Proteomes" id="UP000825729">
    <property type="component" value="Unassembled WGS sequence"/>
</dbReference>
<evidence type="ECO:0000259" key="1">
    <source>
        <dbReference type="PROSITE" id="PS50404"/>
    </source>
</evidence>
<dbReference type="SUPFAM" id="SSF47616">
    <property type="entry name" value="GST C-terminal domain-like"/>
    <property type="match status" value="1"/>
</dbReference>
<protein>
    <recommendedName>
        <fullName evidence="1">GST N-terminal domain-containing protein</fullName>
    </recommendedName>
</protein>
<dbReference type="Pfam" id="PF13410">
    <property type="entry name" value="GST_C_2"/>
    <property type="match status" value="1"/>
</dbReference>
<reference evidence="2 3" key="1">
    <citation type="submission" date="2021-07" db="EMBL/GenBank/DDBJ databases">
        <title>The Aristolochia fimbriata genome: insights into angiosperm evolution, floral development and chemical biosynthesis.</title>
        <authorList>
            <person name="Jiao Y."/>
        </authorList>
    </citation>
    <scope>NUCLEOTIDE SEQUENCE [LARGE SCALE GENOMIC DNA]</scope>
    <source>
        <strain evidence="2">IBCAS-2021</strain>
        <tissue evidence="2">Leaf</tissue>
    </source>
</reference>
<accession>A0AAV7EZ62</accession>
<evidence type="ECO:0000313" key="2">
    <source>
        <dbReference type="EMBL" id="KAG9453784.1"/>
    </source>
</evidence>
<dbReference type="SFLD" id="SFLDS00019">
    <property type="entry name" value="Glutathione_Transferase_(cytos"/>
    <property type="match status" value="1"/>
</dbReference>
<feature type="domain" description="GST N-terminal" evidence="1">
    <location>
        <begin position="26"/>
        <end position="107"/>
    </location>
</feature>
<dbReference type="PROSITE" id="PS50404">
    <property type="entry name" value="GST_NTER"/>
    <property type="match status" value="1"/>
</dbReference>
<comment type="caution">
    <text evidence="2">The sequence shown here is derived from an EMBL/GenBank/DDBJ whole genome shotgun (WGS) entry which is preliminary data.</text>
</comment>
<organism evidence="2 3">
    <name type="scientific">Aristolochia fimbriata</name>
    <name type="common">White veined hardy Dutchman's pipe vine</name>
    <dbReference type="NCBI Taxonomy" id="158543"/>
    <lineage>
        <taxon>Eukaryota</taxon>
        <taxon>Viridiplantae</taxon>
        <taxon>Streptophyta</taxon>
        <taxon>Embryophyta</taxon>
        <taxon>Tracheophyta</taxon>
        <taxon>Spermatophyta</taxon>
        <taxon>Magnoliopsida</taxon>
        <taxon>Magnoliidae</taxon>
        <taxon>Piperales</taxon>
        <taxon>Aristolochiaceae</taxon>
        <taxon>Aristolochia</taxon>
    </lineage>
</organism>
<gene>
    <name evidence="2" type="ORF">H6P81_006688</name>
</gene>
<dbReference type="SFLD" id="SFLDG00358">
    <property type="entry name" value="Main_(cytGST)"/>
    <property type="match status" value="1"/>
</dbReference>
<dbReference type="EMBL" id="JAINDJ010000003">
    <property type="protein sequence ID" value="KAG9453784.1"/>
    <property type="molecule type" value="Genomic_DNA"/>
</dbReference>
<dbReference type="PANTHER" id="PTHR44328">
    <property type="entry name" value="GLUTATHIONE S-TRANSFERASE L1"/>
    <property type="match status" value="1"/>
</dbReference>
<sequence length="238" mass="27443">MAIGKFQEVLPPSLNATSEPVSVFDGTTRLYIDYACPFAQRAWVTRNCKGLQDTIKLVPIDLHNRPAWYKEKVYSQNKVPALEHNNKVIGESLDLVKYINANFEGPQLLPDDPARVEFAEELISYSDKFNGAFRNAFMAKQDIENHLRDVLDHLETALSKFDDGPFFLGQFSMVDIIYVPFIERYGPFVLDVWQYDITAGRPKLTSWIEEMNKIEAYTHTKYDTKALVQIYRNMFGLN</sequence>
<dbReference type="PANTHER" id="PTHR44328:SF16">
    <property type="entry name" value="PROTEIN IN2-1 HOMOLOG B"/>
    <property type="match status" value="1"/>
</dbReference>
<name>A0AAV7EZ62_ARIFI</name>
<dbReference type="GO" id="GO:0004364">
    <property type="term" value="F:glutathione transferase activity"/>
    <property type="evidence" value="ECO:0007669"/>
    <property type="project" value="InterPro"/>
</dbReference>
<dbReference type="SUPFAM" id="SSF52833">
    <property type="entry name" value="Thioredoxin-like"/>
    <property type="match status" value="1"/>
</dbReference>